<proteinExistence type="predicted"/>
<feature type="domain" description="RNase H type-1" evidence="1">
    <location>
        <begin position="505"/>
        <end position="627"/>
    </location>
</feature>
<evidence type="ECO:0000313" key="4">
    <source>
        <dbReference type="Proteomes" id="UP000595140"/>
    </source>
</evidence>
<organism evidence="3 4">
    <name type="scientific">Cuscuta campestris</name>
    <dbReference type="NCBI Taxonomy" id="132261"/>
    <lineage>
        <taxon>Eukaryota</taxon>
        <taxon>Viridiplantae</taxon>
        <taxon>Streptophyta</taxon>
        <taxon>Embryophyta</taxon>
        <taxon>Tracheophyta</taxon>
        <taxon>Spermatophyta</taxon>
        <taxon>Magnoliopsida</taxon>
        <taxon>eudicotyledons</taxon>
        <taxon>Gunneridae</taxon>
        <taxon>Pentapetalae</taxon>
        <taxon>asterids</taxon>
        <taxon>lamiids</taxon>
        <taxon>Solanales</taxon>
        <taxon>Convolvulaceae</taxon>
        <taxon>Cuscuteae</taxon>
        <taxon>Cuscuta</taxon>
        <taxon>Cuscuta subgen. Grammica</taxon>
        <taxon>Cuscuta sect. Cleistogrammica</taxon>
    </lineage>
</organism>
<keyword evidence="4" id="KW-1185">Reference proteome</keyword>
<protein>
    <recommendedName>
        <fullName evidence="5">Reverse transcriptase zinc-binding domain-containing protein</fullName>
    </recommendedName>
</protein>
<reference evidence="3 4" key="1">
    <citation type="submission" date="2018-04" db="EMBL/GenBank/DDBJ databases">
        <authorList>
            <person name="Vogel A."/>
        </authorList>
    </citation>
    <scope>NUCLEOTIDE SEQUENCE [LARGE SCALE GENOMIC DNA]</scope>
</reference>
<dbReference type="GO" id="GO:0003676">
    <property type="term" value="F:nucleic acid binding"/>
    <property type="evidence" value="ECO:0007669"/>
    <property type="project" value="InterPro"/>
</dbReference>
<dbReference type="Pfam" id="PF13966">
    <property type="entry name" value="zf-RVT"/>
    <property type="match status" value="1"/>
</dbReference>
<sequence length="644" mass="72631">MEEARVVKQCLEEYELASGQQVNFYKSTVCFSLNTAHEVKEEISRFFGVTLADDFGKYLGLPSCIGRNKNLVFSFILDKIRRRTCGWNKRLLSKAGKEILLKTVAQAMPQFAMSVFLLPIGVCQKIERIMNQFWWQNSGNASSNIHWLSWRRLTTPKKFGGLGFKDIHAFNIAMLGKQGWRLLTNPDSLAAKIFRARYFPKTSFLEAKIGPNPSFVWRSMLEAQSLIKDAGRKRIGNGSETLVWSHAWLWDESSPSISTPRPEFCPDFPVSFLIDHSTNTWNLDMLQHWFSEEDRARILQVPISPTLTDQWYWALDPSGDYSVKSAYRKLIGEASDTSSFNHWCRLWKLKVAPKIKVCFWRALRDILPVACSLERKGLELDTLCRSCGTAEESVTHVFVACPVAQRLWRVLGVKVVNNHGYCFDSLLHWADFNFRSRTGREMDCVAAGIWGLWKARNMANWESKLPTVGIIEAWTREALGSAPSNCSGPKEPATEPRISGITCSVDAAVFENARRVGVGAILRGEDKSFIGAFNSCINCPLEPRVAETMAIKEALSWIKGHGFSEVSILSDCALLIKALNNPSSRNTSYLGAIEGDCRGLASSFISLKFFYIPRTLNCIAHAFAREAGARTNEWWNSPPTLFLI</sequence>
<accession>A0A484MMH8</accession>
<dbReference type="OrthoDB" id="1302499at2759"/>
<dbReference type="Proteomes" id="UP000595140">
    <property type="component" value="Unassembled WGS sequence"/>
</dbReference>
<dbReference type="PANTHER" id="PTHR33116">
    <property type="entry name" value="REVERSE TRANSCRIPTASE ZINC-BINDING DOMAIN-CONTAINING PROTEIN-RELATED-RELATED"/>
    <property type="match status" value="1"/>
</dbReference>
<name>A0A484MMH8_9ASTE</name>
<evidence type="ECO:0000313" key="3">
    <source>
        <dbReference type="EMBL" id="VFQ89687.1"/>
    </source>
</evidence>
<dbReference type="PANTHER" id="PTHR33116:SF86">
    <property type="entry name" value="REVERSE TRANSCRIPTASE DOMAIN-CONTAINING PROTEIN"/>
    <property type="match status" value="1"/>
</dbReference>
<gene>
    <name evidence="3" type="ORF">CCAM_LOCUS31463</name>
</gene>
<dbReference type="InterPro" id="IPR026960">
    <property type="entry name" value="RVT-Znf"/>
</dbReference>
<dbReference type="Pfam" id="PF13456">
    <property type="entry name" value="RVT_3"/>
    <property type="match status" value="1"/>
</dbReference>
<dbReference type="InterPro" id="IPR036397">
    <property type="entry name" value="RNaseH_sf"/>
</dbReference>
<evidence type="ECO:0000259" key="1">
    <source>
        <dbReference type="Pfam" id="PF13456"/>
    </source>
</evidence>
<dbReference type="InterPro" id="IPR012337">
    <property type="entry name" value="RNaseH-like_sf"/>
</dbReference>
<dbReference type="GO" id="GO:0004523">
    <property type="term" value="F:RNA-DNA hybrid ribonuclease activity"/>
    <property type="evidence" value="ECO:0007669"/>
    <property type="project" value="InterPro"/>
</dbReference>
<feature type="domain" description="Reverse transcriptase zinc-binding" evidence="2">
    <location>
        <begin position="321"/>
        <end position="408"/>
    </location>
</feature>
<dbReference type="InterPro" id="IPR002156">
    <property type="entry name" value="RNaseH_domain"/>
</dbReference>
<evidence type="ECO:0008006" key="5">
    <source>
        <dbReference type="Google" id="ProtNLM"/>
    </source>
</evidence>
<dbReference type="Gene3D" id="3.30.420.10">
    <property type="entry name" value="Ribonuclease H-like superfamily/Ribonuclease H"/>
    <property type="match status" value="1"/>
</dbReference>
<dbReference type="EMBL" id="OOIL02003813">
    <property type="protein sequence ID" value="VFQ89687.1"/>
    <property type="molecule type" value="Genomic_DNA"/>
</dbReference>
<dbReference type="AlphaFoldDB" id="A0A484MMH8"/>
<dbReference type="CDD" id="cd06222">
    <property type="entry name" value="RNase_H_like"/>
    <property type="match status" value="1"/>
</dbReference>
<dbReference type="InterPro" id="IPR044730">
    <property type="entry name" value="RNase_H-like_dom_plant"/>
</dbReference>
<evidence type="ECO:0000259" key="2">
    <source>
        <dbReference type="Pfam" id="PF13966"/>
    </source>
</evidence>
<dbReference type="SUPFAM" id="SSF53098">
    <property type="entry name" value="Ribonuclease H-like"/>
    <property type="match status" value="1"/>
</dbReference>